<dbReference type="PRINTS" id="PR00153">
    <property type="entry name" value="CSAPPISMRASE"/>
</dbReference>
<gene>
    <name evidence="5" type="ORF">LSAT_V11C800439460</name>
</gene>
<keyword evidence="3" id="KW-0472">Membrane</keyword>
<comment type="caution">
    <text evidence="5">The sequence shown here is derived from an EMBL/GenBank/DDBJ whole genome shotgun (WGS) entry which is preliminary data.</text>
</comment>
<dbReference type="EC" id="5.2.1.8" evidence="2"/>
<dbReference type="SUPFAM" id="SSF50891">
    <property type="entry name" value="Cyclophilin-like"/>
    <property type="match status" value="1"/>
</dbReference>
<keyword evidence="3" id="KW-1133">Transmembrane helix</keyword>
<reference evidence="5 6" key="1">
    <citation type="journal article" date="2017" name="Nat. Commun.">
        <title>Genome assembly with in vitro proximity ligation data and whole-genome triplication in lettuce.</title>
        <authorList>
            <person name="Reyes-Chin-Wo S."/>
            <person name="Wang Z."/>
            <person name="Yang X."/>
            <person name="Kozik A."/>
            <person name="Arikit S."/>
            <person name="Song C."/>
            <person name="Xia L."/>
            <person name="Froenicke L."/>
            <person name="Lavelle D.O."/>
            <person name="Truco M.J."/>
            <person name="Xia R."/>
            <person name="Zhu S."/>
            <person name="Xu C."/>
            <person name="Xu H."/>
            <person name="Xu X."/>
            <person name="Cox K."/>
            <person name="Korf I."/>
            <person name="Meyers B.C."/>
            <person name="Michelmore R.W."/>
        </authorList>
    </citation>
    <scope>NUCLEOTIDE SEQUENCE [LARGE SCALE GENOMIC DNA]</scope>
    <source>
        <strain evidence="6">cv. Salinas</strain>
        <tissue evidence="5">Seedlings</tissue>
    </source>
</reference>
<keyword evidence="6" id="KW-1185">Reference proteome</keyword>
<comment type="catalytic activity">
    <reaction evidence="2">
        <text>[protein]-peptidylproline (omega=180) = [protein]-peptidylproline (omega=0)</text>
        <dbReference type="Rhea" id="RHEA:16237"/>
        <dbReference type="Rhea" id="RHEA-COMP:10747"/>
        <dbReference type="Rhea" id="RHEA-COMP:10748"/>
        <dbReference type="ChEBI" id="CHEBI:83833"/>
        <dbReference type="ChEBI" id="CHEBI:83834"/>
        <dbReference type="EC" id="5.2.1.8"/>
    </reaction>
</comment>
<dbReference type="PANTHER" id="PTHR11071">
    <property type="entry name" value="PEPTIDYL-PROLYL CIS-TRANS ISOMERASE"/>
    <property type="match status" value="1"/>
</dbReference>
<keyword evidence="2" id="KW-0697">Rotamase</keyword>
<dbReference type="PANTHER" id="PTHR11071:SF449">
    <property type="entry name" value="PEPTIDYL-PROLYL CIS-TRANS ISOMERASE CYP21-1"/>
    <property type="match status" value="1"/>
</dbReference>
<dbReference type="InterPro" id="IPR029000">
    <property type="entry name" value="Cyclophilin-like_dom_sf"/>
</dbReference>
<evidence type="ECO:0000256" key="2">
    <source>
        <dbReference type="RuleBase" id="RU363019"/>
    </source>
</evidence>
<dbReference type="GO" id="GO:0005737">
    <property type="term" value="C:cytoplasm"/>
    <property type="evidence" value="ECO:0000318"/>
    <property type="project" value="GO_Central"/>
</dbReference>
<comment type="similarity">
    <text evidence="1 2">Belongs to the cyclophilin-type PPIase family.</text>
</comment>
<dbReference type="GO" id="GO:0016018">
    <property type="term" value="F:cyclosporin A binding"/>
    <property type="evidence" value="ECO:0000318"/>
    <property type="project" value="GO_Central"/>
</dbReference>
<comment type="function">
    <text evidence="2">PPIases accelerate the folding of proteins. It catalyzes the cis-trans isomerization of proline imidic peptide bonds in oligopeptides.</text>
</comment>
<feature type="domain" description="PPIase cyclophilin-type" evidence="4">
    <location>
        <begin position="63"/>
        <end position="227"/>
    </location>
</feature>
<keyword evidence="3" id="KW-0812">Transmembrane</keyword>
<protein>
    <recommendedName>
        <fullName evidence="2">Peptidyl-prolyl cis-trans isomerase</fullName>
        <shortName evidence="2">PPIase</shortName>
        <ecNumber evidence="2">5.2.1.8</ecNumber>
    </recommendedName>
</protein>
<dbReference type="Gene3D" id="2.40.100.10">
    <property type="entry name" value="Cyclophilin-like"/>
    <property type="match status" value="1"/>
</dbReference>
<evidence type="ECO:0000256" key="1">
    <source>
        <dbReference type="ARBA" id="ARBA00007365"/>
    </source>
</evidence>
<dbReference type="GO" id="GO:0006457">
    <property type="term" value="P:protein folding"/>
    <property type="evidence" value="ECO:0000318"/>
    <property type="project" value="GO_Central"/>
</dbReference>
<evidence type="ECO:0000313" key="6">
    <source>
        <dbReference type="Proteomes" id="UP000235145"/>
    </source>
</evidence>
<accession>A0A9R1UXC9</accession>
<dbReference type="EMBL" id="NBSK02000008">
    <property type="protein sequence ID" value="KAJ0194553.1"/>
    <property type="molecule type" value="Genomic_DNA"/>
</dbReference>
<dbReference type="GO" id="GO:0003755">
    <property type="term" value="F:peptidyl-prolyl cis-trans isomerase activity"/>
    <property type="evidence" value="ECO:0000318"/>
    <property type="project" value="GO_Central"/>
</dbReference>
<keyword evidence="2" id="KW-0413">Isomerase</keyword>
<name>A0A9R1UXC9_LACSA</name>
<proteinExistence type="inferred from homology"/>
<sequence>MYEKDEESESESEMGREISNLLRPRFLIIFLIGSVLVFLAFSSFSEQEEETVEEVHEITHRVFLDVDIDKQRLGRIVIGLYGEVVPKTVENFRALCTGELGKGNNGKTLHYKGIPFHRIIPGFMIQGGDIVSGDGRGNQSIYGGTFRDENFKIKHSHPGMVAMVNSGPDSNGSQFFITTVKAYWLDGEHVVFGKVIEGMDNVYAIEGGAGTYSGKPRKKVVISDSGEIPKSEWNRETGITTNES</sequence>
<evidence type="ECO:0000256" key="3">
    <source>
        <dbReference type="SAM" id="Phobius"/>
    </source>
</evidence>
<dbReference type="Pfam" id="PF00160">
    <property type="entry name" value="Pro_isomerase"/>
    <property type="match status" value="1"/>
</dbReference>
<dbReference type="OrthoDB" id="193499at2759"/>
<organism evidence="5 6">
    <name type="scientific">Lactuca sativa</name>
    <name type="common">Garden lettuce</name>
    <dbReference type="NCBI Taxonomy" id="4236"/>
    <lineage>
        <taxon>Eukaryota</taxon>
        <taxon>Viridiplantae</taxon>
        <taxon>Streptophyta</taxon>
        <taxon>Embryophyta</taxon>
        <taxon>Tracheophyta</taxon>
        <taxon>Spermatophyta</taxon>
        <taxon>Magnoliopsida</taxon>
        <taxon>eudicotyledons</taxon>
        <taxon>Gunneridae</taxon>
        <taxon>Pentapetalae</taxon>
        <taxon>asterids</taxon>
        <taxon>campanulids</taxon>
        <taxon>Asterales</taxon>
        <taxon>Asteraceae</taxon>
        <taxon>Cichorioideae</taxon>
        <taxon>Cichorieae</taxon>
        <taxon>Lactucinae</taxon>
        <taxon>Lactuca</taxon>
    </lineage>
</organism>
<dbReference type="AlphaFoldDB" id="A0A9R1UXC9"/>
<dbReference type="Gramene" id="rna-gnl|WGS:NBSK|LSAT_8X123740_mrna">
    <property type="protein sequence ID" value="cds-PLY83285.1"/>
    <property type="gene ID" value="gene-LSAT_8X123740"/>
</dbReference>
<dbReference type="Proteomes" id="UP000235145">
    <property type="component" value="Unassembled WGS sequence"/>
</dbReference>
<dbReference type="InterPro" id="IPR002130">
    <property type="entry name" value="Cyclophilin-type_PPIase_dom"/>
</dbReference>
<evidence type="ECO:0000259" key="4">
    <source>
        <dbReference type="PROSITE" id="PS50072"/>
    </source>
</evidence>
<feature type="transmembrane region" description="Helical" evidence="3">
    <location>
        <begin position="26"/>
        <end position="44"/>
    </location>
</feature>
<dbReference type="FunFam" id="2.40.100.10:FF:000030">
    <property type="entry name" value="Peptidyl-prolyl cis-trans isomerase"/>
    <property type="match status" value="1"/>
</dbReference>
<dbReference type="PROSITE" id="PS50072">
    <property type="entry name" value="CSA_PPIASE_2"/>
    <property type="match status" value="1"/>
</dbReference>
<evidence type="ECO:0000313" key="5">
    <source>
        <dbReference type="EMBL" id="KAJ0194553.1"/>
    </source>
</evidence>